<organism evidence="1 2">
    <name type="scientific">Arabis nemorensis</name>
    <dbReference type="NCBI Taxonomy" id="586526"/>
    <lineage>
        <taxon>Eukaryota</taxon>
        <taxon>Viridiplantae</taxon>
        <taxon>Streptophyta</taxon>
        <taxon>Embryophyta</taxon>
        <taxon>Tracheophyta</taxon>
        <taxon>Spermatophyta</taxon>
        <taxon>Magnoliopsida</taxon>
        <taxon>eudicotyledons</taxon>
        <taxon>Gunneridae</taxon>
        <taxon>Pentapetalae</taxon>
        <taxon>rosids</taxon>
        <taxon>malvids</taxon>
        <taxon>Brassicales</taxon>
        <taxon>Brassicaceae</taxon>
        <taxon>Arabideae</taxon>
        <taxon>Arabis</taxon>
    </lineage>
</organism>
<dbReference type="Pfam" id="PF05742">
    <property type="entry name" value="TANGO2"/>
    <property type="match status" value="1"/>
</dbReference>
<dbReference type="Proteomes" id="UP000489600">
    <property type="component" value="Unassembled WGS sequence"/>
</dbReference>
<keyword evidence="2" id="KW-1185">Reference proteome</keyword>
<proteinExistence type="predicted"/>
<dbReference type="OrthoDB" id="191601at2759"/>
<sequence length="314" mass="35233">MGGIAVFKWEIDEFTLLHNRENWNARVITEAAWDPDENYLGGWCGVNNGSWCAVSKRGRVAFLVDSTLHEDGYGVTDVPEFNASNLTTTFLDDVFFSTPNEFIDFVAHRLNPDGEPIGEFLNEGPRDVTYRYSLIIADLSSRKMYHLSKPVASERAVKVQEVPFGVHTLSLDGLDHTTAPKDLRLRSLFDHNVGSFDGKTMSFLEKLAKKVMMDREPTVDQDPLSAIYVEKMACHGVSVQVSKDISNDPRLLNQLLFFFPCQLGIQRYGTSSTTAFSVRPVTEVTTSATSPKIEALFYEISPQGERKITFDIQS</sequence>
<evidence type="ECO:0000313" key="2">
    <source>
        <dbReference type="Proteomes" id="UP000489600"/>
    </source>
</evidence>
<evidence type="ECO:0000313" key="1">
    <source>
        <dbReference type="EMBL" id="VVA93089.1"/>
    </source>
</evidence>
<dbReference type="AlphaFoldDB" id="A0A565AWU7"/>
<dbReference type="PANTHER" id="PTHR17985:SF8">
    <property type="entry name" value="TRANSPORT AND GOLGI ORGANIZATION PROTEIN 2 HOMOLOG"/>
    <property type="match status" value="1"/>
</dbReference>
<name>A0A565AWU7_9BRAS</name>
<dbReference type="EMBL" id="CABITT030000001">
    <property type="protein sequence ID" value="VVA93089.1"/>
    <property type="molecule type" value="Genomic_DNA"/>
</dbReference>
<protein>
    <submittedName>
        <fullName evidence="1">Uncharacterized protein</fullName>
    </submittedName>
</protein>
<dbReference type="PANTHER" id="PTHR17985">
    <property type="entry name" value="SER/THR-RICH PROTEIN T10 IN DGCR REGION"/>
    <property type="match status" value="1"/>
</dbReference>
<comment type="caution">
    <text evidence="1">The sequence shown here is derived from an EMBL/GenBank/DDBJ whole genome shotgun (WGS) entry which is preliminary data.</text>
</comment>
<gene>
    <name evidence="1" type="ORF">ANE_LOCUS3534</name>
</gene>
<accession>A0A565AWU7</accession>
<reference evidence="1" key="1">
    <citation type="submission" date="2019-07" db="EMBL/GenBank/DDBJ databases">
        <authorList>
            <person name="Dittberner H."/>
        </authorList>
    </citation>
    <scope>NUCLEOTIDE SEQUENCE [LARGE SCALE GENOMIC DNA]</scope>
</reference>
<dbReference type="InterPro" id="IPR008551">
    <property type="entry name" value="TANGO2"/>
</dbReference>